<dbReference type="KEGG" id="ctes:O987_22485"/>
<dbReference type="HOGENOM" id="CLU_3364403_0_0_4"/>
<gene>
    <name evidence="1" type="ORF">O987_22485</name>
</gene>
<organism evidence="1 2">
    <name type="scientific">Comamonas testosteroni TK102</name>
    <dbReference type="NCBI Taxonomy" id="1392005"/>
    <lineage>
        <taxon>Bacteria</taxon>
        <taxon>Pseudomonadati</taxon>
        <taxon>Pseudomonadota</taxon>
        <taxon>Betaproteobacteria</taxon>
        <taxon>Burkholderiales</taxon>
        <taxon>Comamonadaceae</taxon>
        <taxon>Comamonas</taxon>
    </lineage>
</organism>
<dbReference type="AlphaFoldDB" id="A0A076PP55"/>
<dbReference type="Proteomes" id="UP000028782">
    <property type="component" value="Chromosome"/>
</dbReference>
<reference evidence="1 2" key="1">
    <citation type="journal article" date="2014" name="Genome Announc.">
        <title>Complete Genome Sequence of Polychlorinated Biphenyl Degrader Comamonas testosteroni TK102 (NBRC 109938).</title>
        <authorList>
            <person name="Fukuda K."/>
            <person name="Hosoyama A."/>
            <person name="Tsuchikane K."/>
            <person name="Ohji S."/>
            <person name="Yamazoe A."/>
            <person name="Fujita N."/>
            <person name="Shintani M."/>
            <person name="Kimbara K."/>
        </authorList>
    </citation>
    <scope>NUCLEOTIDE SEQUENCE [LARGE SCALE GENOMIC DNA]</scope>
    <source>
        <strain evidence="1">TK102</strain>
    </source>
</reference>
<name>A0A076PP55_COMTE</name>
<protein>
    <submittedName>
        <fullName evidence="1">Uncharacterized protein</fullName>
    </submittedName>
</protein>
<dbReference type="EMBL" id="CP006704">
    <property type="protein sequence ID" value="AIJ48584.1"/>
    <property type="molecule type" value="Genomic_DNA"/>
</dbReference>
<sequence>MTTKKKTSWSDLKAQLVGIEKTELLQLIKATSPRN</sequence>
<evidence type="ECO:0000313" key="1">
    <source>
        <dbReference type="EMBL" id="AIJ48584.1"/>
    </source>
</evidence>
<accession>A0A076PP55</accession>
<evidence type="ECO:0000313" key="2">
    <source>
        <dbReference type="Proteomes" id="UP000028782"/>
    </source>
</evidence>
<proteinExistence type="predicted"/>